<evidence type="ECO:0000313" key="3">
    <source>
        <dbReference type="EMBL" id="CAB4018424.1"/>
    </source>
</evidence>
<dbReference type="GO" id="GO:0006281">
    <property type="term" value="P:DNA repair"/>
    <property type="evidence" value="ECO:0007669"/>
    <property type="project" value="UniProtKB-KW"/>
</dbReference>
<dbReference type="InterPro" id="IPR027417">
    <property type="entry name" value="P-loop_NTPase"/>
</dbReference>
<reference evidence="3" key="1">
    <citation type="submission" date="2020-04" db="EMBL/GenBank/DDBJ databases">
        <authorList>
            <person name="Alioto T."/>
            <person name="Alioto T."/>
            <person name="Gomez Garrido J."/>
        </authorList>
    </citation>
    <scope>NUCLEOTIDE SEQUENCE</scope>
    <source>
        <strain evidence="3">A484AB</strain>
    </source>
</reference>
<keyword evidence="1" id="KW-0234">DNA repair</keyword>
<evidence type="ECO:0000313" key="4">
    <source>
        <dbReference type="Proteomes" id="UP001152795"/>
    </source>
</evidence>
<keyword evidence="1" id="KW-0547">Nucleotide-binding</keyword>
<dbReference type="SUPFAM" id="SSF52540">
    <property type="entry name" value="P-loop containing nucleoside triphosphate hydrolases"/>
    <property type="match status" value="2"/>
</dbReference>
<dbReference type="GO" id="GO:0000723">
    <property type="term" value="P:telomere maintenance"/>
    <property type="evidence" value="ECO:0007669"/>
    <property type="project" value="InterPro"/>
</dbReference>
<evidence type="ECO:0000256" key="1">
    <source>
        <dbReference type="RuleBase" id="RU363044"/>
    </source>
</evidence>
<gene>
    <name evidence="3" type="ORF">PACLA_8A034557</name>
</gene>
<keyword evidence="1 3" id="KW-0347">Helicase</keyword>
<dbReference type="Pfam" id="PF05970">
    <property type="entry name" value="PIF1"/>
    <property type="match status" value="1"/>
</dbReference>
<accession>A0A6S7IHH9</accession>
<organism evidence="3 4">
    <name type="scientific">Paramuricea clavata</name>
    <name type="common">Red gorgonian</name>
    <name type="synonym">Violescent sea-whip</name>
    <dbReference type="NCBI Taxonomy" id="317549"/>
    <lineage>
        <taxon>Eukaryota</taxon>
        <taxon>Metazoa</taxon>
        <taxon>Cnidaria</taxon>
        <taxon>Anthozoa</taxon>
        <taxon>Octocorallia</taxon>
        <taxon>Malacalcyonacea</taxon>
        <taxon>Plexauridae</taxon>
        <taxon>Paramuricea</taxon>
    </lineage>
</organism>
<keyword evidence="1" id="KW-0067">ATP-binding</keyword>
<dbReference type="GO" id="GO:0043139">
    <property type="term" value="F:5'-3' DNA helicase activity"/>
    <property type="evidence" value="ECO:0007669"/>
    <property type="project" value="UniProtKB-EC"/>
</dbReference>
<dbReference type="PANTHER" id="PTHR47642:SF6">
    <property type="entry name" value="ATP-DEPENDENT DNA HELICASE"/>
    <property type="match status" value="1"/>
</dbReference>
<keyword evidence="1" id="KW-0233">DNA recombination</keyword>
<keyword evidence="1" id="KW-0227">DNA damage</keyword>
<dbReference type="InterPro" id="IPR010285">
    <property type="entry name" value="DNA_helicase_pif1-like_DEAD"/>
</dbReference>
<dbReference type="Proteomes" id="UP001152795">
    <property type="component" value="Unassembled WGS sequence"/>
</dbReference>
<protein>
    <recommendedName>
        <fullName evidence="1">ATP-dependent DNA helicase</fullName>
        <ecNumber evidence="1">5.6.2.3</ecNumber>
    </recommendedName>
</protein>
<dbReference type="EC" id="5.6.2.3" evidence="1"/>
<comment type="caution">
    <text evidence="3">The sequence shown here is derived from an EMBL/GenBank/DDBJ whole genome shotgun (WGS) entry which is preliminary data.</text>
</comment>
<evidence type="ECO:0000259" key="2">
    <source>
        <dbReference type="Pfam" id="PF05970"/>
    </source>
</evidence>
<keyword evidence="4" id="KW-1185">Reference proteome</keyword>
<dbReference type="AlphaFoldDB" id="A0A6S7IHH9"/>
<dbReference type="GO" id="GO:0006310">
    <property type="term" value="P:DNA recombination"/>
    <property type="evidence" value="ECO:0007669"/>
    <property type="project" value="UniProtKB-KW"/>
</dbReference>
<dbReference type="GO" id="GO:0016787">
    <property type="term" value="F:hydrolase activity"/>
    <property type="evidence" value="ECO:0007669"/>
    <property type="project" value="UniProtKB-KW"/>
</dbReference>
<dbReference type="InterPro" id="IPR051055">
    <property type="entry name" value="PIF1_helicase"/>
</dbReference>
<keyword evidence="1" id="KW-0378">Hydrolase</keyword>
<dbReference type="GO" id="GO:0005524">
    <property type="term" value="F:ATP binding"/>
    <property type="evidence" value="ECO:0007669"/>
    <property type="project" value="UniProtKB-KW"/>
</dbReference>
<dbReference type="PANTHER" id="PTHR47642">
    <property type="entry name" value="ATP-DEPENDENT DNA HELICASE"/>
    <property type="match status" value="1"/>
</dbReference>
<dbReference type="OrthoDB" id="5982348at2759"/>
<sequence length="496" mass="56449">MLMSNVDPHKAIKKVVLKTLGERDYSTQEVMHHLFSSKLHSSSFNVVPVSLNGSRRVHTNHSVHNDNISCTSNSPLDVYANRQHYDSSPEAMNLNFVQFTTKYKVDDGNLTKLPDNWQEFLQTPYAQANVPDWFDKLENAIQSQEETENSPQEQDSVDREEWMVISDLHTPFENSEQTESTGYWHQDRASYTDQQIGEMPNWIKTMKEQSSTTVQQPYDVVDISSFSRMQQLAYNIVKTHFEDESPEKEPLFLIIIGEAGTGKSYLINAIRNLLQSKCAVTATTGKASFNIRGVTIHSLLKLPIGTRGNKDVTGQSLCRLQESLNGIDYIIVDEYSMLGQTTFGWIDKRCKQATGHHDRILGGKSFILTGDPGQLPPVADKPLYHPKPSNAFAEQGYQTYRMFNKVVKLTVNQRVQGASIQQQQFRDLLMRLHVGDSTCNDWEMLLTRQPANIRDLTLFNDATRLFYSNDQVASYNHDQLIKLQQPVAVVNHSILQ</sequence>
<comment type="catalytic activity">
    <reaction evidence="1">
        <text>ATP + H2O = ADP + phosphate + H(+)</text>
        <dbReference type="Rhea" id="RHEA:13065"/>
        <dbReference type="ChEBI" id="CHEBI:15377"/>
        <dbReference type="ChEBI" id="CHEBI:15378"/>
        <dbReference type="ChEBI" id="CHEBI:30616"/>
        <dbReference type="ChEBI" id="CHEBI:43474"/>
        <dbReference type="ChEBI" id="CHEBI:456216"/>
        <dbReference type="EC" id="5.6.2.3"/>
    </reaction>
</comment>
<name>A0A6S7IHH9_PARCT</name>
<proteinExistence type="inferred from homology"/>
<comment type="similarity">
    <text evidence="1">Belongs to the helicase family.</text>
</comment>
<dbReference type="Gene3D" id="3.40.50.300">
    <property type="entry name" value="P-loop containing nucleotide triphosphate hydrolases"/>
    <property type="match status" value="1"/>
</dbReference>
<dbReference type="EMBL" id="CACRXK020009997">
    <property type="protein sequence ID" value="CAB4018424.1"/>
    <property type="molecule type" value="Genomic_DNA"/>
</dbReference>
<feature type="domain" description="DNA helicase Pif1-like DEAD-box helicase" evidence="2">
    <location>
        <begin position="247"/>
        <end position="436"/>
    </location>
</feature>
<comment type="cofactor">
    <cofactor evidence="1">
        <name>Mg(2+)</name>
        <dbReference type="ChEBI" id="CHEBI:18420"/>
    </cofactor>
</comment>